<dbReference type="InterPro" id="IPR013083">
    <property type="entry name" value="Znf_RING/FYVE/PHD"/>
</dbReference>
<keyword evidence="6" id="KW-0472">Membrane</keyword>
<keyword evidence="1" id="KW-0479">Metal-binding</keyword>
<evidence type="ECO:0000256" key="4">
    <source>
        <dbReference type="PROSITE-ProRule" id="PRU00175"/>
    </source>
</evidence>
<evidence type="ECO:0000256" key="5">
    <source>
        <dbReference type="SAM" id="MobiDB-lite"/>
    </source>
</evidence>
<evidence type="ECO:0000313" key="9">
    <source>
        <dbReference type="Proteomes" id="UP000215902"/>
    </source>
</evidence>
<feature type="non-terminal residue" evidence="8">
    <location>
        <position position="1"/>
    </location>
</feature>
<keyword evidence="6" id="KW-1133">Transmembrane helix</keyword>
<feature type="domain" description="RING-type" evidence="7">
    <location>
        <begin position="199"/>
        <end position="239"/>
    </location>
</feature>
<keyword evidence="9" id="KW-1185">Reference proteome</keyword>
<dbReference type="SUPFAM" id="SSF57850">
    <property type="entry name" value="RING/U-box"/>
    <property type="match status" value="1"/>
</dbReference>
<reference evidence="8 9" key="1">
    <citation type="submission" date="2017-06" db="EMBL/GenBank/DDBJ databases">
        <title>A platform for efficient transgenesis in Macrostomum lignano, a flatworm model organism for stem cell research.</title>
        <authorList>
            <person name="Berezikov E."/>
        </authorList>
    </citation>
    <scope>NUCLEOTIDE SEQUENCE [LARGE SCALE GENOMIC DNA]</scope>
    <source>
        <strain evidence="8">DV1</strain>
        <tissue evidence="8">Whole organism</tissue>
    </source>
</reference>
<dbReference type="Gene3D" id="3.30.40.10">
    <property type="entry name" value="Zinc/RING finger domain, C3HC4 (zinc finger)"/>
    <property type="match status" value="1"/>
</dbReference>
<evidence type="ECO:0000256" key="2">
    <source>
        <dbReference type="ARBA" id="ARBA00022771"/>
    </source>
</evidence>
<evidence type="ECO:0000313" key="8">
    <source>
        <dbReference type="EMBL" id="PAA74918.1"/>
    </source>
</evidence>
<keyword evidence="6" id="KW-0812">Transmembrane</keyword>
<dbReference type="PROSITE" id="PS50089">
    <property type="entry name" value="ZF_RING_2"/>
    <property type="match status" value="1"/>
</dbReference>
<evidence type="ECO:0000256" key="6">
    <source>
        <dbReference type="SAM" id="Phobius"/>
    </source>
</evidence>
<proteinExistence type="predicted"/>
<dbReference type="STRING" id="282301.A0A267FMA1"/>
<feature type="compositionally biased region" description="Basic and acidic residues" evidence="5">
    <location>
        <begin position="169"/>
        <end position="179"/>
    </location>
</feature>
<dbReference type="InterPro" id="IPR001841">
    <property type="entry name" value="Znf_RING"/>
</dbReference>
<dbReference type="AlphaFoldDB" id="A0A267FMA1"/>
<feature type="transmembrane region" description="Helical" evidence="6">
    <location>
        <begin position="381"/>
        <end position="403"/>
    </location>
</feature>
<organism evidence="8 9">
    <name type="scientific">Macrostomum lignano</name>
    <dbReference type="NCBI Taxonomy" id="282301"/>
    <lineage>
        <taxon>Eukaryota</taxon>
        <taxon>Metazoa</taxon>
        <taxon>Spiralia</taxon>
        <taxon>Lophotrochozoa</taxon>
        <taxon>Platyhelminthes</taxon>
        <taxon>Rhabditophora</taxon>
        <taxon>Macrostomorpha</taxon>
        <taxon>Macrostomida</taxon>
        <taxon>Macrostomidae</taxon>
        <taxon>Macrostomum</taxon>
    </lineage>
</organism>
<dbReference type="PANTHER" id="PTHR45969:SF69">
    <property type="entry name" value="FINGER DOMAIN PROTEIN, PUTATIVE (AFU_ORTHOLOGUE AFUA_3G12190)-RELATED"/>
    <property type="match status" value="1"/>
</dbReference>
<dbReference type="GO" id="GO:0061630">
    <property type="term" value="F:ubiquitin protein ligase activity"/>
    <property type="evidence" value="ECO:0007669"/>
    <property type="project" value="TreeGrafter"/>
</dbReference>
<sequence>FVAKRRQLHQARTICQQSFGRKLRCAICGNKIHRWCQREETLCHPLSCYDHPCHSHCMLSILGADQPMGSQQVCPGAGCSRQFSQLCFHRSWWGRSSGQRSVNNLPSGDNDAVDGGDQLVDEATDELHEAAAAAADGDSSSSSSGGFSLRNFRRLFPVLISSSKRQKRQQQEQEQRVSDEQAAEQEPMELSLNSLEAECAICCCGIDTEAGVPNGCCHSFCFDCLKEWVVNNASCPMDRRPVNFIYKRQPGSQAFTGRHRVFLRNSRDACQGGYCGPLESPPGEPHFSEPGGGGGGGGWFSSARLEPSAPPASSFDNNDRSNNANANASAARSDGDVSALFAFVAAVLLAIVIFAFFRRYGASPNPVPTPAPPPAAESGSSVANLIQFVVLVVVLYLTAQLCLTSSQTNTRAVPGRA</sequence>
<dbReference type="InterPro" id="IPR017907">
    <property type="entry name" value="Znf_RING_CS"/>
</dbReference>
<name>A0A267FMA1_9PLAT</name>
<dbReference type="Pfam" id="PF13639">
    <property type="entry name" value="zf-RING_2"/>
    <property type="match status" value="1"/>
</dbReference>
<feature type="region of interest" description="Disordered" evidence="5">
    <location>
        <begin position="163"/>
        <end position="189"/>
    </location>
</feature>
<comment type="caution">
    <text evidence="8">The sequence shown here is derived from an EMBL/GenBank/DDBJ whole genome shotgun (WGS) entry which is preliminary data.</text>
</comment>
<dbReference type="GO" id="GO:0016567">
    <property type="term" value="P:protein ubiquitination"/>
    <property type="evidence" value="ECO:0007669"/>
    <property type="project" value="TreeGrafter"/>
</dbReference>
<protein>
    <recommendedName>
        <fullName evidence="7">RING-type domain-containing protein</fullName>
    </recommendedName>
</protein>
<dbReference type="PANTHER" id="PTHR45969">
    <property type="entry name" value="RING ZINC FINGER PROTEIN-RELATED"/>
    <property type="match status" value="1"/>
</dbReference>
<dbReference type="PROSITE" id="PS00518">
    <property type="entry name" value="ZF_RING_1"/>
    <property type="match status" value="1"/>
</dbReference>
<evidence type="ECO:0000256" key="1">
    <source>
        <dbReference type="ARBA" id="ARBA00022723"/>
    </source>
</evidence>
<dbReference type="OrthoDB" id="21204at2759"/>
<feature type="region of interest" description="Disordered" evidence="5">
    <location>
        <begin position="306"/>
        <end position="329"/>
    </location>
</feature>
<keyword evidence="3" id="KW-0862">Zinc</keyword>
<evidence type="ECO:0000259" key="7">
    <source>
        <dbReference type="PROSITE" id="PS50089"/>
    </source>
</evidence>
<gene>
    <name evidence="8" type="ORF">BOX15_Mlig030161g1</name>
</gene>
<dbReference type="Proteomes" id="UP000215902">
    <property type="component" value="Unassembled WGS sequence"/>
</dbReference>
<accession>A0A267FMA1</accession>
<feature type="transmembrane region" description="Helical" evidence="6">
    <location>
        <begin position="339"/>
        <end position="361"/>
    </location>
</feature>
<feature type="compositionally biased region" description="Low complexity" evidence="5">
    <location>
        <begin position="312"/>
        <end position="329"/>
    </location>
</feature>
<keyword evidence="2 4" id="KW-0863">Zinc-finger</keyword>
<evidence type="ECO:0000256" key="3">
    <source>
        <dbReference type="ARBA" id="ARBA00022833"/>
    </source>
</evidence>
<dbReference type="GO" id="GO:0008270">
    <property type="term" value="F:zinc ion binding"/>
    <property type="evidence" value="ECO:0007669"/>
    <property type="project" value="UniProtKB-KW"/>
</dbReference>
<dbReference type="EMBL" id="NIVC01000913">
    <property type="protein sequence ID" value="PAA74918.1"/>
    <property type="molecule type" value="Genomic_DNA"/>
</dbReference>